<dbReference type="PROSITE" id="PS00107">
    <property type="entry name" value="PROTEIN_KINASE_ATP"/>
    <property type="match status" value="1"/>
</dbReference>
<protein>
    <recommendedName>
        <fullName evidence="25">Calcium-dependent protein kinase 1</fullName>
        <ecNumber evidence="5">2.7.11.1</ecNumber>
    </recommendedName>
</protein>
<dbReference type="InterPro" id="IPR017441">
    <property type="entry name" value="Protein_kinase_ATP_BS"/>
</dbReference>
<feature type="domain" description="EF-hand" evidence="29">
    <location>
        <begin position="459"/>
        <end position="494"/>
    </location>
</feature>
<keyword evidence="12 26" id="KW-0547">Nucleotide-binding</keyword>
<evidence type="ECO:0000256" key="5">
    <source>
        <dbReference type="ARBA" id="ARBA00012513"/>
    </source>
</evidence>
<feature type="domain" description="EF-hand" evidence="29">
    <location>
        <begin position="533"/>
        <end position="568"/>
    </location>
</feature>
<dbReference type="FunFam" id="1.10.510.10:FF:000398">
    <property type="entry name" value="Calcium-dependent protein kinase 1"/>
    <property type="match status" value="1"/>
</dbReference>
<gene>
    <name evidence="30" type="ORF">PPRIM_AZ9-3.1.T0770007</name>
</gene>
<evidence type="ECO:0000256" key="24">
    <source>
        <dbReference type="ARBA" id="ARBA00060437"/>
    </source>
</evidence>
<evidence type="ECO:0000256" key="10">
    <source>
        <dbReference type="ARBA" id="ARBA00022707"/>
    </source>
</evidence>
<evidence type="ECO:0000256" key="22">
    <source>
        <dbReference type="ARBA" id="ARBA00047899"/>
    </source>
</evidence>
<dbReference type="SMART" id="SM00054">
    <property type="entry name" value="EFh"/>
    <property type="match status" value="4"/>
</dbReference>
<dbReference type="InterPro" id="IPR008271">
    <property type="entry name" value="Ser/Thr_kinase_AS"/>
</dbReference>
<keyword evidence="19" id="KW-0966">Cell projection</keyword>
<comment type="catalytic activity">
    <reaction evidence="23">
        <text>L-seryl-[protein] + ATP = O-phospho-L-seryl-[protein] + ADP + H(+)</text>
        <dbReference type="Rhea" id="RHEA:17989"/>
        <dbReference type="Rhea" id="RHEA-COMP:9863"/>
        <dbReference type="Rhea" id="RHEA-COMP:11604"/>
        <dbReference type="ChEBI" id="CHEBI:15378"/>
        <dbReference type="ChEBI" id="CHEBI:29999"/>
        <dbReference type="ChEBI" id="CHEBI:30616"/>
        <dbReference type="ChEBI" id="CHEBI:83421"/>
        <dbReference type="ChEBI" id="CHEBI:456216"/>
        <dbReference type="EC" id="2.7.11.1"/>
    </reaction>
</comment>
<evidence type="ECO:0000313" key="30">
    <source>
        <dbReference type="EMBL" id="CAD8086610.1"/>
    </source>
</evidence>
<evidence type="ECO:0000256" key="3">
    <source>
        <dbReference type="ARBA" id="ARBA00004342"/>
    </source>
</evidence>
<dbReference type="Proteomes" id="UP000688137">
    <property type="component" value="Unassembled WGS sequence"/>
</dbReference>
<keyword evidence="8" id="KW-0723">Serine/threonine-protein kinase</keyword>
<evidence type="ECO:0000256" key="21">
    <source>
        <dbReference type="ARBA" id="ARBA00024334"/>
    </source>
</evidence>
<feature type="binding site" evidence="26">
    <location>
        <position position="199"/>
    </location>
    <ligand>
        <name>ATP</name>
        <dbReference type="ChEBI" id="CHEBI:30616"/>
    </ligand>
</feature>
<evidence type="ECO:0000256" key="12">
    <source>
        <dbReference type="ARBA" id="ARBA00022741"/>
    </source>
</evidence>
<dbReference type="InterPro" id="IPR000719">
    <property type="entry name" value="Prot_kinase_dom"/>
</dbReference>
<dbReference type="GO" id="GO:0031514">
    <property type="term" value="C:motile cilium"/>
    <property type="evidence" value="ECO:0007669"/>
    <property type="project" value="UniProtKB-SubCell"/>
</dbReference>
<evidence type="ECO:0000256" key="17">
    <source>
        <dbReference type="ARBA" id="ARBA00023069"/>
    </source>
</evidence>
<dbReference type="EMBL" id="CAJJDM010000080">
    <property type="protein sequence ID" value="CAD8086610.1"/>
    <property type="molecule type" value="Genomic_DNA"/>
</dbReference>
<dbReference type="PROSITE" id="PS00018">
    <property type="entry name" value="EF_HAND_1"/>
    <property type="match status" value="3"/>
</dbReference>
<dbReference type="GO" id="GO:0020005">
    <property type="term" value="C:symbiont-containing vacuole membrane"/>
    <property type="evidence" value="ECO:0007669"/>
    <property type="project" value="UniProtKB-SubCell"/>
</dbReference>
<dbReference type="GO" id="GO:0005509">
    <property type="term" value="F:calcium ion binding"/>
    <property type="evidence" value="ECO:0007669"/>
    <property type="project" value="InterPro"/>
</dbReference>
<dbReference type="OMA" id="EGSINSH"/>
<dbReference type="EC" id="2.7.11.1" evidence="5"/>
<reference evidence="30" key="1">
    <citation type="submission" date="2021-01" db="EMBL/GenBank/DDBJ databases">
        <authorList>
            <consortium name="Genoscope - CEA"/>
            <person name="William W."/>
        </authorList>
    </citation>
    <scope>NUCLEOTIDE SEQUENCE</scope>
</reference>
<evidence type="ECO:0000313" key="31">
    <source>
        <dbReference type="Proteomes" id="UP000688137"/>
    </source>
</evidence>
<proteinExistence type="inferred from homology"/>
<evidence type="ECO:0000256" key="4">
    <source>
        <dbReference type="ARBA" id="ARBA00004425"/>
    </source>
</evidence>
<keyword evidence="16" id="KW-1043">Host membrane</keyword>
<feature type="domain" description="EF-hand" evidence="29">
    <location>
        <begin position="497"/>
        <end position="532"/>
    </location>
</feature>
<keyword evidence="31" id="KW-1185">Reference proteome</keyword>
<dbReference type="PROSITE" id="PS00108">
    <property type="entry name" value="PROTEIN_KINASE_ST"/>
    <property type="match status" value="1"/>
</dbReference>
<dbReference type="AlphaFoldDB" id="A0A8S1N1Y9"/>
<dbReference type="Pfam" id="PF13499">
    <property type="entry name" value="EF-hand_7"/>
    <property type="match status" value="2"/>
</dbReference>
<dbReference type="FunFam" id="3.30.200.20:FF:000695">
    <property type="entry name" value="Uncharacterized protein"/>
    <property type="match status" value="1"/>
</dbReference>
<evidence type="ECO:0000256" key="13">
    <source>
        <dbReference type="ARBA" id="ARBA00022777"/>
    </source>
</evidence>
<dbReference type="SMART" id="SM00220">
    <property type="entry name" value="S_TKc"/>
    <property type="match status" value="1"/>
</dbReference>
<comment type="similarity">
    <text evidence="21">Belongs to the protein kinase superfamily. Ser/Thr protein kinase family. CDPK subfamily.</text>
</comment>
<comment type="catalytic activity">
    <reaction evidence="22">
        <text>L-threonyl-[protein] + ATP = O-phospho-L-threonyl-[protein] + ADP + H(+)</text>
        <dbReference type="Rhea" id="RHEA:46608"/>
        <dbReference type="Rhea" id="RHEA-COMP:11060"/>
        <dbReference type="Rhea" id="RHEA-COMP:11605"/>
        <dbReference type="ChEBI" id="CHEBI:15378"/>
        <dbReference type="ChEBI" id="CHEBI:30013"/>
        <dbReference type="ChEBI" id="CHEBI:30616"/>
        <dbReference type="ChEBI" id="CHEBI:61977"/>
        <dbReference type="ChEBI" id="CHEBI:456216"/>
        <dbReference type="EC" id="2.7.11.1"/>
    </reaction>
</comment>
<evidence type="ECO:0000256" key="16">
    <source>
        <dbReference type="ARBA" id="ARBA00022870"/>
    </source>
</evidence>
<feature type="region of interest" description="Disordered" evidence="27">
    <location>
        <begin position="58"/>
        <end position="78"/>
    </location>
</feature>
<dbReference type="InterPro" id="IPR002048">
    <property type="entry name" value="EF_hand_dom"/>
</dbReference>
<dbReference type="InterPro" id="IPR018247">
    <property type="entry name" value="EF_Hand_1_Ca_BS"/>
</dbReference>
<keyword evidence="16" id="KW-0472">Membrane</keyword>
<keyword evidence="10" id="KW-0519">Myristate</keyword>
<dbReference type="CDD" id="cd05117">
    <property type="entry name" value="STKc_CAMK"/>
    <property type="match status" value="1"/>
</dbReference>
<dbReference type="GO" id="GO:0004674">
    <property type="term" value="F:protein serine/threonine kinase activity"/>
    <property type="evidence" value="ECO:0007669"/>
    <property type="project" value="UniProtKB-KW"/>
</dbReference>
<organism evidence="30 31">
    <name type="scientific">Paramecium primaurelia</name>
    <dbReference type="NCBI Taxonomy" id="5886"/>
    <lineage>
        <taxon>Eukaryota</taxon>
        <taxon>Sar</taxon>
        <taxon>Alveolata</taxon>
        <taxon>Ciliophora</taxon>
        <taxon>Intramacronucleata</taxon>
        <taxon>Oligohymenophorea</taxon>
        <taxon>Peniculida</taxon>
        <taxon>Parameciidae</taxon>
        <taxon>Paramecium</taxon>
    </lineage>
</organism>
<evidence type="ECO:0000256" key="23">
    <source>
        <dbReference type="ARBA" id="ARBA00048679"/>
    </source>
</evidence>
<dbReference type="GO" id="GO:0005524">
    <property type="term" value="F:ATP binding"/>
    <property type="evidence" value="ECO:0007669"/>
    <property type="project" value="UniProtKB-UniRule"/>
</dbReference>
<evidence type="ECO:0000256" key="7">
    <source>
        <dbReference type="ARBA" id="ARBA00022511"/>
    </source>
</evidence>
<evidence type="ECO:0000259" key="29">
    <source>
        <dbReference type="PROSITE" id="PS50222"/>
    </source>
</evidence>
<dbReference type="PROSITE" id="PS50222">
    <property type="entry name" value="EF_HAND_2"/>
    <property type="match status" value="3"/>
</dbReference>
<evidence type="ECO:0000256" key="27">
    <source>
        <dbReference type="SAM" id="MobiDB-lite"/>
    </source>
</evidence>
<evidence type="ECO:0000256" key="11">
    <source>
        <dbReference type="ARBA" id="ARBA00022737"/>
    </source>
</evidence>
<accession>A0A8S1N1Y9</accession>
<sequence>MRLPIHLINQTTDVDFNKQQVYIIIQMGSHCCKIDHFIRQDELDLDLDEISNFTPQPLSKASISQKGTKKRKENSISPCSLERSKTHKEIAIQQEVLNTEIEHRNNLEVLQVMQQMSKTIVVETTQQSRMNSLSQIGTQTRIKLGQDIFIHLKEGSINSHYRFDKVLGQGGFGKVWKVTHKITNLVRAIKQIKKSSILKEEKQRMFSEMNILKNLDHPNILKLFELYQDTNNYFLVTEYLSGGELLERIKIMTCFTENVAANYIRQILLATLYCHEKNIVHRDLKPENVIFVNQDPNSQLKVIDFGTSRKFDKKKSMSKDIGTPFYVAPEVLNHQYDEKCDLWSCGIILYVLLCGYPPFTGRTVHQVLERVKQGVFIFESRDWEDISKEAKSFISKLLRVDPKRRLSAREALDDPWLVKHNPTTQLNLRVLENIRQFQAQTLLRQALMSYMITQMSTQKEIQEIQNEFTKLDLNHDGILSKDEFMKGYSQLKSDTKLVEDEVERIIDLIDVNRSGMIDFSEFCMAAMNQEKLFSVQRIEQAFKIFDQNGDGFISKQDLEAIMGHLEDEVWEQILLECNADQEGQISYQEFITVLQQKTL</sequence>
<comment type="caution">
    <text evidence="30">The sequence shown here is derived from an EMBL/GenBank/DDBJ whole genome shotgun (WGS) entry which is preliminary data.</text>
</comment>
<evidence type="ECO:0000256" key="26">
    <source>
        <dbReference type="PROSITE-ProRule" id="PRU10141"/>
    </source>
</evidence>
<evidence type="ECO:0000256" key="20">
    <source>
        <dbReference type="ARBA" id="ARBA00023288"/>
    </source>
</evidence>
<keyword evidence="15" id="KW-0282">Flagellum</keyword>
<evidence type="ECO:0000256" key="2">
    <source>
        <dbReference type="ARBA" id="ARBA00004230"/>
    </source>
</evidence>
<dbReference type="FunFam" id="1.10.238.10:FF:000199">
    <property type="entry name" value="Uncharacterized protein"/>
    <property type="match status" value="1"/>
</dbReference>
<dbReference type="InterPro" id="IPR050205">
    <property type="entry name" value="CDPK_Ser/Thr_kinases"/>
</dbReference>
<comment type="subcellular location">
    <subcellularLocation>
        <location evidence="3">Cell membrane</location>
        <topology evidence="3">Lipid-anchor</topology>
        <orientation evidence="3">Cytoplasmic side</orientation>
    </subcellularLocation>
    <subcellularLocation>
        <location evidence="2">Cell projection</location>
        <location evidence="2">Cilium</location>
        <location evidence="2">Flagellum</location>
    </subcellularLocation>
    <subcellularLocation>
        <location evidence="4">Host cell membrane</location>
        <topology evidence="4">Lipid-anchor</topology>
    </subcellularLocation>
    <subcellularLocation>
        <location evidence="24">Parasitophorous vacuole membrane</location>
        <topology evidence="24">Lipid-anchor</topology>
    </subcellularLocation>
</comment>
<keyword evidence="13" id="KW-0418">Kinase</keyword>
<evidence type="ECO:0000256" key="6">
    <source>
        <dbReference type="ARBA" id="ARBA00022475"/>
    </source>
</evidence>
<evidence type="ECO:0000256" key="19">
    <source>
        <dbReference type="ARBA" id="ARBA00023273"/>
    </source>
</evidence>
<keyword evidence="6" id="KW-1003">Cell membrane</keyword>
<keyword evidence="11" id="KW-0677">Repeat</keyword>
<evidence type="ECO:0000256" key="25">
    <source>
        <dbReference type="ARBA" id="ARBA00068067"/>
    </source>
</evidence>
<name>A0A8S1N1Y9_PARPR</name>
<evidence type="ECO:0000256" key="8">
    <source>
        <dbReference type="ARBA" id="ARBA00022527"/>
    </source>
</evidence>
<evidence type="ECO:0000256" key="18">
    <source>
        <dbReference type="ARBA" id="ARBA00023139"/>
    </source>
</evidence>
<dbReference type="Pfam" id="PF00069">
    <property type="entry name" value="Pkinase"/>
    <property type="match status" value="1"/>
</dbReference>
<dbReference type="PANTHER" id="PTHR24349">
    <property type="entry name" value="SERINE/THREONINE-PROTEIN KINASE"/>
    <property type="match status" value="1"/>
</dbReference>
<dbReference type="PROSITE" id="PS50011">
    <property type="entry name" value="PROTEIN_KINASE_DOM"/>
    <property type="match status" value="1"/>
</dbReference>
<keyword evidence="17" id="KW-0969">Cilium</keyword>
<keyword evidence="7" id="KW-1032">Host cell membrane</keyword>
<keyword evidence="14 26" id="KW-0067">ATP-binding</keyword>
<comment type="cofactor">
    <cofactor evidence="1">
        <name>Mg(2+)</name>
        <dbReference type="ChEBI" id="CHEBI:18420"/>
    </cofactor>
</comment>
<keyword evidence="18" id="KW-0564">Palmitate</keyword>
<dbReference type="GO" id="GO:0005886">
    <property type="term" value="C:plasma membrane"/>
    <property type="evidence" value="ECO:0007669"/>
    <property type="project" value="UniProtKB-SubCell"/>
</dbReference>
<keyword evidence="9" id="KW-0808">Transferase</keyword>
<evidence type="ECO:0000256" key="1">
    <source>
        <dbReference type="ARBA" id="ARBA00001946"/>
    </source>
</evidence>
<feature type="domain" description="Protein kinase" evidence="28">
    <location>
        <begin position="161"/>
        <end position="417"/>
    </location>
</feature>
<evidence type="ECO:0000256" key="14">
    <source>
        <dbReference type="ARBA" id="ARBA00022840"/>
    </source>
</evidence>
<dbReference type="CDD" id="cd00051">
    <property type="entry name" value="EFh"/>
    <property type="match status" value="2"/>
</dbReference>
<keyword evidence="20" id="KW-0449">Lipoprotein</keyword>
<evidence type="ECO:0000256" key="9">
    <source>
        <dbReference type="ARBA" id="ARBA00022679"/>
    </source>
</evidence>
<dbReference type="GO" id="GO:0020002">
    <property type="term" value="C:host cell plasma membrane"/>
    <property type="evidence" value="ECO:0007669"/>
    <property type="project" value="UniProtKB-SubCell"/>
</dbReference>
<evidence type="ECO:0000256" key="15">
    <source>
        <dbReference type="ARBA" id="ARBA00022846"/>
    </source>
</evidence>
<evidence type="ECO:0000259" key="28">
    <source>
        <dbReference type="PROSITE" id="PS50011"/>
    </source>
</evidence>